<evidence type="ECO:0000313" key="2">
    <source>
        <dbReference type="EMBL" id="RAP34926.1"/>
    </source>
</evidence>
<feature type="domain" description="Aminoglycoside phosphotransferase" evidence="1">
    <location>
        <begin position="134"/>
        <end position="237"/>
    </location>
</feature>
<dbReference type="InterPro" id="IPR002575">
    <property type="entry name" value="Aminoglycoside_PTrfase"/>
</dbReference>
<evidence type="ECO:0000313" key="3">
    <source>
        <dbReference type="Proteomes" id="UP000249458"/>
    </source>
</evidence>
<proteinExistence type="predicted"/>
<dbReference type="Proteomes" id="UP000249458">
    <property type="component" value="Unassembled WGS sequence"/>
</dbReference>
<dbReference type="EMBL" id="MVJN01000013">
    <property type="protein sequence ID" value="RAP34926.1"/>
    <property type="molecule type" value="Genomic_DNA"/>
</dbReference>
<dbReference type="AlphaFoldDB" id="A0A364LFT0"/>
<reference evidence="2 3" key="1">
    <citation type="submission" date="2017-02" db="EMBL/GenBank/DDBJ databases">
        <title>Legionella quilivanii strain from human: case report and whole genome sequencing analysis.</title>
        <authorList>
            <person name="Lalancette C."/>
            <person name="Leduc J.-M."/>
            <person name="Levesque S."/>
            <person name="Fournier E."/>
            <person name="Saoud J."/>
            <person name="Faucher S.P."/>
            <person name="Bernard K."/>
            <person name="Martineau C."/>
            <person name="Longtin J."/>
        </authorList>
    </citation>
    <scope>NUCLEOTIDE SEQUENCE [LARGE SCALE GENOMIC DNA]</scope>
    <source>
        <strain evidence="2 3">ID143958</strain>
    </source>
</reference>
<sequence>MNNDNAAIQWATDFLRSRHCKVIALEKAAEPAHSIVTKITTSQGIFYLKQTPPALFREPDTIALLQTHGCQQIPVVIAKNDYYHSFLTASCGDISLRELFSNGGIDMNVLEQGINYYLSIQRIVESDTLTLLNFGIPDWRLDQFPLLYRELIQETDCLVADGLTRQEIASLHHAYDWCVEQCERLSSYHIPETINHCDFQENNMLFSKETREVSIIDWGETVISHPFFSLNTCLWNLTYFHNLKQTDRQYRLLQQLCVSPWLDKHEESDLITAFNISNQLLGVFAALGYQFMYEATANQTKKVQEEHPGSIAGCLRSFLQQVNKG</sequence>
<name>A0A364LFT0_9GAMM</name>
<protein>
    <recommendedName>
        <fullName evidence="1">Aminoglycoside phosphotransferase domain-containing protein</fullName>
    </recommendedName>
</protein>
<organism evidence="2 3">
    <name type="scientific">Legionella quinlivanii</name>
    <dbReference type="NCBI Taxonomy" id="45073"/>
    <lineage>
        <taxon>Bacteria</taxon>
        <taxon>Pseudomonadati</taxon>
        <taxon>Pseudomonadota</taxon>
        <taxon>Gammaproteobacteria</taxon>
        <taxon>Legionellales</taxon>
        <taxon>Legionellaceae</taxon>
        <taxon>Legionella</taxon>
    </lineage>
</organism>
<dbReference type="InterPro" id="IPR011009">
    <property type="entry name" value="Kinase-like_dom_sf"/>
</dbReference>
<dbReference type="SUPFAM" id="SSF56112">
    <property type="entry name" value="Protein kinase-like (PK-like)"/>
    <property type="match status" value="1"/>
</dbReference>
<dbReference type="Pfam" id="PF01636">
    <property type="entry name" value="APH"/>
    <property type="match status" value="1"/>
</dbReference>
<dbReference type="Gene3D" id="3.90.1200.10">
    <property type="match status" value="1"/>
</dbReference>
<accession>A0A364LFT0</accession>
<gene>
    <name evidence="2" type="ORF">B1207_14645</name>
</gene>
<comment type="caution">
    <text evidence="2">The sequence shown here is derived from an EMBL/GenBank/DDBJ whole genome shotgun (WGS) entry which is preliminary data.</text>
</comment>
<evidence type="ECO:0000259" key="1">
    <source>
        <dbReference type="Pfam" id="PF01636"/>
    </source>
</evidence>